<comment type="caution">
    <text evidence="3">The sequence shown here is derived from an EMBL/GenBank/DDBJ whole genome shotgun (WGS) entry which is preliminary data.</text>
</comment>
<dbReference type="Pfam" id="PF00240">
    <property type="entry name" value="ubiquitin"/>
    <property type="match status" value="1"/>
</dbReference>
<dbReference type="PROSITE" id="PS50053">
    <property type="entry name" value="UBIQUITIN_2"/>
    <property type="match status" value="1"/>
</dbReference>
<evidence type="ECO:0000313" key="3">
    <source>
        <dbReference type="EMBL" id="KAI1893439.1"/>
    </source>
</evidence>
<dbReference type="Proteomes" id="UP000829720">
    <property type="component" value="Unassembled WGS sequence"/>
</dbReference>
<protein>
    <recommendedName>
        <fullName evidence="2">Ubiquitin-like domain-containing protein</fullName>
    </recommendedName>
</protein>
<organism evidence="3 4">
    <name type="scientific">Albula goreensis</name>
    <dbReference type="NCBI Taxonomy" id="1534307"/>
    <lineage>
        <taxon>Eukaryota</taxon>
        <taxon>Metazoa</taxon>
        <taxon>Chordata</taxon>
        <taxon>Craniata</taxon>
        <taxon>Vertebrata</taxon>
        <taxon>Euteleostomi</taxon>
        <taxon>Actinopterygii</taxon>
        <taxon>Neopterygii</taxon>
        <taxon>Teleostei</taxon>
        <taxon>Albuliformes</taxon>
        <taxon>Albulidae</taxon>
        <taxon>Albula</taxon>
    </lineage>
</organism>
<dbReference type="InterPro" id="IPR000626">
    <property type="entry name" value="Ubiquitin-like_dom"/>
</dbReference>
<name>A0A8T3D7B1_9TELE</name>
<proteinExistence type="predicted"/>
<dbReference type="EMBL" id="JAERUA010000011">
    <property type="protein sequence ID" value="KAI1893439.1"/>
    <property type="molecule type" value="Genomic_DNA"/>
</dbReference>
<dbReference type="OrthoDB" id="1262810at2759"/>
<keyword evidence="1" id="KW-0732">Signal</keyword>
<gene>
    <name evidence="3" type="ORF">AGOR_G00123740</name>
</gene>
<feature type="chain" id="PRO_5035930315" description="Ubiquitin-like domain-containing protein" evidence="1">
    <location>
        <begin position="24"/>
        <end position="67"/>
    </location>
</feature>
<evidence type="ECO:0000313" key="4">
    <source>
        <dbReference type="Proteomes" id="UP000829720"/>
    </source>
</evidence>
<evidence type="ECO:0000256" key="1">
    <source>
        <dbReference type="SAM" id="SignalP"/>
    </source>
</evidence>
<reference evidence="3" key="1">
    <citation type="submission" date="2021-01" db="EMBL/GenBank/DDBJ databases">
        <authorList>
            <person name="Zahm M."/>
            <person name="Roques C."/>
            <person name="Cabau C."/>
            <person name="Klopp C."/>
            <person name="Donnadieu C."/>
            <person name="Jouanno E."/>
            <person name="Lampietro C."/>
            <person name="Louis A."/>
            <person name="Herpin A."/>
            <person name="Echchiki A."/>
            <person name="Berthelot C."/>
            <person name="Parey E."/>
            <person name="Roest-Crollius H."/>
            <person name="Braasch I."/>
            <person name="Postlethwait J."/>
            <person name="Bobe J."/>
            <person name="Montfort J."/>
            <person name="Bouchez O."/>
            <person name="Begum T."/>
            <person name="Mejri S."/>
            <person name="Adams A."/>
            <person name="Chen W.-J."/>
            <person name="Guiguen Y."/>
        </authorList>
    </citation>
    <scope>NUCLEOTIDE SEQUENCE</scope>
    <source>
        <tissue evidence="3">Blood</tissue>
    </source>
</reference>
<dbReference type="AlphaFoldDB" id="A0A8T3D7B1"/>
<evidence type="ECO:0000259" key="2">
    <source>
        <dbReference type="PROSITE" id="PS50053"/>
    </source>
</evidence>
<sequence>MWTVPVIFMGWLLRVTVLHECIGTRVFEVLPSTTIGDVKQLIYEGTDFPVAEQQLFFNGKPVMTKRP</sequence>
<dbReference type="Gene3D" id="3.10.20.90">
    <property type="entry name" value="Phosphatidylinositol 3-kinase Catalytic Subunit, Chain A, domain 1"/>
    <property type="match status" value="1"/>
</dbReference>
<dbReference type="SUPFAM" id="SSF54236">
    <property type="entry name" value="Ubiquitin-like"/>
    <property type="match status" value="1"/>
</dbReference>
<dbReference type="InterPro" id="IPR029071">
    <property type="entry name" value="Ubiquitin-like_domsf"/>
</dbReference>
<keyword evidence="4" id="KW-1185">Reference proteome</keyword>
<accession>A0A8T3D7B1</accession>
<feature type="domain" description="Ubiquitin-like" evidence="2">
    <location>
        <begin position="13"/>
        <end position="67"/>
    </location>
</feature>
<feature type="signal peptide" evidence="1">
    <location>
        <begin position="1"/>
        <end position="23"/>
    </location>
</feature>